<dbReference type="GO" id="GO:0008483">
    <property type="term" value="F:transaminase activity"/>
    <property type="evidence" value="ECO:0007669"/>
    <property type="project" value="UniProtKB-KW"/>
</dbReference>
<gene>
    <name evidence="8" type="ORF">BS101_17725</name>
</gene>
<protein>
    <recommendedName>
        <fullName evidence="6">Aminotransferase</fullName>
        <ecNumber evidence="6">2.6.1.-</ecNumber>
    </recommendedName>
</protein>
<evidence type="ECO:0000256" key="6">
    <source>
        <dbReference type="RuleBase" id="RU000481"/>
    </source>
</evidence>
<dbReference type="GO" id="GO:0030170">
    <property type="term" value="F:pyridoxal phosphate binding"/>
    <property type="evidence" value="ECO:0007669"/>
    <property type="project" value="InterPro"/>
</dbReference>
<accession>A0A1L5FBP2</accession>
<dbReference type="SUPFAM" id="SSF53383">
    <property type="entry name" value="PLP-dependent transferases"/>
    <property type="match status" value="1"/>
</dbReference>
<feature type="domain" description="Aminotransferase class I/classII large" evidence="7">
    <location>
        <begin position="35"/>
        <end position="375"/>
    </location>
</feature>
<dbReference type="PANTHER" id="PTHR46383">
    <property type="entry name" value="ASPARTATE AMINOTRANSFERASE"/>
    <property type="match status" value="1"/>
</dbReference>
<dbReference type="InterPro" id="IPR015424">
    <property type="entry name" value="PyrdxlP-dep_Trfase"/>
</dbReference>
<evidence type="ECO:0000313" key="9">
    <source>
        <dbReference type="Proteomes" id="UP000184604"/>
    </source>
</evidence>
<dbReference type="OrthoDB" id="9802328at2"/>
<dbReference type="PANTHER" id="PTHR46383:SF4">
    <property type="entry name" value="AMINOTRANSFERASE"/>
    <property type="match status" value="1"/>
</dbReference>
<dbReference type="InterPro" id="IPR050596">
    <property type="entry name" value="AspAT/PAT-like"/>
</dbReference>
<evidence type="ECO:0000259" key="7">
    <source>
        <dbReference type="Pfam" id="PF00155"/>
    </source>
</evidence>
<dbReference type="InterPro" id="IPR015421">
    <property type="entry name" value="PyrdxlP-dep_Trfase_major"/>
</dbReference>
<evidence type="ECO:0000313" key="8">
    <source>
        <dbReference type="EMBL" id="APM40441.1"/>
    </source>
</evidence>
<keyword evidence="3 6" id="KW-0032">Aminotransferase</keyword>
<evidence type="ECO:0000256" key="1">
    <source>
        <dbReference type="ARBA" id="ARBA00001933"/>
    </source>
</evidence>
<dbReference type="Pfam" id="PF00155">
    <property type="entry name" value="Aminotran_1_2"/>
    <property type="match status" value="1"/>
</dbReference>
<keyword evidence="5" id="KW-0663">Pyridoxal phosphate</keyword>
<dbReference type="AlphaFoldDB" id="A0A1L5FBP2"/>
<organism evidence="8 9">
    <name type="scientific">Clostridium kluyveri</name>
    <dbReference type="NCBI Taxonomy" id="1534"/>
    <lineage>
        <taxon>Bacteria</taxon>
        <taxon>Bacillati</taxon>
        <taxon>Bacillota</taxon>
        <taxon>Clostridia</taxon>
        <taxon>Eubacteriales</taxon>
        <taxon>Clostridiaceae</taxon>
        <taxon>Clostridium</taxon>
    </lineage>
</organism>
<dbReference type="EC" id="2.6.1.-" evidence="6"/>
<dbReference type="GO" id="GO:0006520">
    <property type="term" value="P:amino acid metabolic process"/>
    <property type="evidence" value="ECO:0007669"/>
    <property type="project" value="InterPro"/>
</dbReference>
<comment type="similarity">
    <text evidence="2 6">Belongs to the class-I pyridoxal-phosphate-dependent aminotransferase family.</text>
</comment>
<dbReference type="InterPro" id="IPR004838">
    <property type="entry name" value="NHTrfase_class1_PyrdxlP-BS"/>
</dbReference>
<keyword evidence="4 6" id="KW-0808">Transferase</keyword>
<name>A0A1L5FBP2_CLOKL</name>
<dbReference type="InterPro" id="IPR004839">
    <property type="entry name" value="Aminotransferase_I/II_large"/>
</dbReference>
<evidence type="ECO:0000256" key="2">
    <source>
        <dbReference type="ARBA" id="ARBA00007441"/>
    </source>
</evidence>
<dbReference type="Gene3D" id="3.90.1150.10">
    <property type="entry name" value="Aspartate Aminotransferase, domain 1"/>
    <property type="match status" value="1"/>
</dbReference>
<evidence type="ECO:0000256" key="5">
    <source>
        <dbReference type="ARBA" id="ARBA00022898"/>
    </source>
</evidence>
<dbReference type="EMBL" id="CP018335">
    <property type="protein sequence ID" value="APM40441.1"/>
    <property type="molecule type" value="Genomic_DNA"/>
</dbReference>
<dbReference type="Proteomes" id="UP000184604">
    <property type="component" value="Chromosome"/>
</dbReference>
<evidence type="ECO:0000256" key="3">
    <source>
        <dbReference type="ARBA" id="ARBA00022576"/>
    </source>
</evidence>
<sequence>MNTLLKNSISENVKNIEISGIRKFYNKVALYPGAISLTLGQPDFNVPEKIKIAMIKAIEQNKTTYTQNAGILELRREISSYLENLDIFYNPEEICITVGGSEALMDTFTALINPGDKVLIPTPAYPAYESCVSILRGTVINYNLKEDFSIDFDELKKILENEKPKIIVLSYPSNPTGAVLSEKDNKKLFNLLCKHDAIVVSDEMYACLCFKENYYSIAQYEKIRNKVILIGGFSKMFSMTGLRVGYICAHPSIMDEIMKVHQYNVSCAPSVAQWGAYEGLVNCMEDVIYMKNEFIKRRDYIYTKLKSLGFDTNLPEGAFYIFPSIKTFSISSEDFCEKLLKEAGVAIVPGSAFGSGGEGHVRISYAYSMDKLKLCMEKLESWMDSF</sequence>
<proteinExistence type="inferred from homology"/>
<comment type="cofactor">
    <cofactor evidence="1 6">
        <name>pyridoxal 5'-phosphate</name>
        <dbReference type="ChEBI" id="CHEBI:597326"/>
    </cofactor>
</comment>
<dbReference type="Gene3D" id="3.40.640.10">
    <property type="entry name" value="Type I PLP-dependent aspartate aminotransferase-like (Major domain)"/>
    <property type="match status" value="1"/>
</dbReference>
<dbReference type="RefSeq" id="WP_073540036.1">
    <property type="nucleotide sequence ID" value="NZ_CP018335.1"/>
</dbReference>
<dbReference type="InterPro" id="IPR015422">
    <property type="entry name" value="PyrdxlP-dep_Trfase_small"/>
</dbReference>
<reference evidence="8 9" key="1">
    <citation type="submission" date="2016-12" db="EMBL/GenBank/DDBJ databases">
        <title>Complete genome sequence of Clostridium kluyveri JZZ isolated from the pit mud of a Chinese flavor liquor-making factory.</title>
        <authorList>
            <person name="Wang Y."/>
        </authorList>
    </citation>
    <scope>NUCLEOTIDE SEQUENCE [LARGE SCALE GENOMIC DNA]</scope>
    <source>
        <strain evidence="8 9">JZZ</strain>
    </source>
</reference>
<evidence type="ECO:0000256" key="4">
    <source>
        <dbReference type="ARBA" id="ARBA00022679"/>
    </source>
</evidence>
<dbReference type="PROSITE" id="PS00105">
    <property type="entry name" value="AA_TRANSFER_CLASS_1"/>
    <property type="match status" value="1"/>
</dbReference>
<dbReference type="CDD" id="cd00609">
    <property type="entry name" value="AAT_like"/>
    <property type="match status" value="1"/>
</dbReference>